<gene>
    <name evidence="1" type="ORF">SAMN04487965_2509</name>
</gene>
<dbReference type="AlphaFoldDB" id="A0A1M5DVG5"/>
<dbReference type="Proteomes" id="UP000184170">
    <property type="component" value="Unassembled WGS sequence"/>
</dbReference>
<evidence type="ECO:0000313" key="1">
    <source>
        <dbReference type="EMBL" id="SHF70854.1"/>
    </source>
</evidence>
<keyword evidence="2" id="KW-1185">Reference proteome</keyword>
<protein>
    <recommendedName>
        <fullName evidence="3">Peptidase propeptide and YPEB domain-containing protein</fullName>
    </recommendedName>
</protein>
<evidence type="ECO:0008006" key="3">
    <source>
        <dbReference type="Google" id="ProtNLM"/>
    </source>
</evidence>
<sequence>MKKLILTFIVLISVNTESFDTPIWSNKSKEQDRLVEEKVLLTAKKWASKIYSGQNEIREYEYRVTEESTRTHVMITPVYNDGSVLVDGDMCLLVSNEGELIEAKQCIAP</sequence>
<accession>A0A1M5DVG5</accession>
<organism evidence="1 2">
    <name type="scientific">Microbulbifer donghaiensis</name>
    <dbReference type="NCBI Taxonomy" id="494016"/>
    <lineage>
        <taxon>Bacteria</taxon>
        <taxon>Pseudomonadati</taxon>
        <taxon>Pseudomonadota</taxon>
        <taxon>Gammaproteobacteria</taxon>
        <taxon>Cellvibrionales</taxon>
        <taxon>Microbulbiferaceae</taxon>
        <taxon>Microbulbifer</taxon>
    </lineage>
</organism>
<dbReference type="EMBL" id="FQVA01000003">
    <property type="protein sequence ID" value="SHF70854.1"/>
    <property type="molecule type" value="Genomic_DNA"/>
</dbReference>
<name>A0A1M5DVG5_9GAMM</name>
<reference evidence="2" key="1">
    <citation type="submission" date="2016-11" db="EMBL/GenBank/DDBJ databases">
        <authorList>
            <person name="Varghese N."/>
            <person name="Submissions S."/>
        </authorList>
    </citation>
    <scope>NUCLEOTIDE SEQUENCE [LARGE SCALE GENOMIC DNA]</scope>
    <source>
        <strain evidence="2">CGMCC 1.7063</strain>
    </source>
</reference>
<proteinExistence type="predicted"/>
<evidence type="ECO:0000313" key="2">
    <source>
        <dbReference type="Proteomes" id="UP000184170"/>
    </source>
</evidence>
<dbReference type="RefSeq" id="WP_143186979.1">
    <property type="nucleotide sequence ID" value="NZ_FQVA01000003.1"/>
</dbReference>